<organism evidence="3 4">
    <name type="scientific">Candidatus Segetimicrobium genomatis</name>
    <dbReference type="NCBI Taxonomy" id="2569760"/>
    <lineage>
        <taxon>Bacteria</taxon>
        <taxon>Bacillati</taxon>
        <taxon>Candidatus Sysuimicrobiota</taxon>
        <taxon>Candidatus Sysuimicrobiia</taxon>
        <taxon>Candidatus Sysuimicrobiales</taxon>
        <taxon>Candidatus Segetimicrobiaceae</taxon>
        <taxon>Candidatus Segetimicrobium</taxon>
    </lineage>
</organism>
<protein>
    <submittedName>
        <fullName evidence="3">Uncharacterized protein</fullName>
    </submittedName>
</protein>
<feature type="signal peptide" evidence="2">
    <location>
        <begin position="1"/>
        <end position="24"/>
    </location>
</feature>
<name>A0A537M1N0_9BACT</name>
<proteinExistence type="predicted"/>
<evidence type="ECO:0000313" key="4">
    <source>
        <dbReference type="Proteomes" id="UP000320393"/>
    </source>
</evidence>
<dbReference type="Proteomes" id="UP000320393">
    <property type="component" value="Unassembled WGS sequence"/>
</dbReference>
<evidence type="ECO:0000313" key="3">
    <source>
        <dbReference type="EMBL" id="TMJ14168.1"/>
    </source>
</evidence>
<feature type="compositionally biased region" description="Polar residues" evidence="1">
    <location>
        <begin position="234"/>
        <end position="243"/>
    </location>
</feature>
<feature type="chain" id="PRO_5021990198" evidence="2">
    <location>
        <begin position="25"/>
        <end position="243"/>
    </location>
</feature>
<dbReference type="EMBL" id="VBAM01000123">
    <property type="protein sequence ID" value="TMJ14168.1"/>
    <property type="molecule type" value="Genomic_DNA"/>
</dbReference>
<comment type="caution">
    <text evidence="3">The sequence shown here is derived from an EMBL/GenBank/DDBJ whole genome shotgun (WGS) entry which is preliminary data.</text>
</comment>
<dbReference type="AlphaFoldDB" id="A0A537M1N0"/>
<reference evidence="3 4" key="1">
    <citation type="journal article" date="2019" name="Nat. Microbiol.">
        <title>Mediterranean grassland soil C-N compound turnover is dependent on rainfall and depth, and is mediated by genomically divergent microorganisms.</title>
        <authorList>
            <person name="Diamond S."/>
            <person name="Andeer P.F."/>
            <person name="Li Z."/>
            <person name="Crits-Christoph A."/>
            <person name="Burstein D."/>
            <person name="Anantharaman K."/>
            <person name="Lane K.R."/>
            <person name="Thomas B.C."/>
            <person name="Pan C."/>
            <person name="Northen T.R."/>
            <person name="Banfield J.F."/>
        </authorList>
    </citation>
    <scope>NUCLEOTIDE SEQUENCE [LARGE SCALE GENOMIC DNA]</scope>
    <source>
        <strain evidence="3">NP_5</strain>
    </source>
</reference>
<feature type="region of interest" description="Disordered" evidence="1">
    <location>
        <begin position="220"/>
        <end position="243"/>
    </location>
</feature>
<evidence type="ECO:0000256" key="1">
    <source>
        <dbReference type="SAM" id="MobiDB-lite"/>
    </source>
</evidence>
<evidence type="ECO:0000256" key="2">
    <source>
        <dbReference type="SAM" id="SignalP"/>
    </source>
</evidence>
<gene>
    <name evidence="3" type="ORF">E6H02_03830</name>
</gene>
<sequence>MRRTATFVAMLALAAGLLIPTAGAQTGASIQIVAPRNGSGVSGKMMVVEVRVQNFMLNPLSIGKARMFGEGYWRVFVDGKFAGVSADEVVSIPNDTFPSLPAGKHTIKAALYNNDHSPVPGGESSEITITIPQKSAMSYAPGSGNPGIKIVVPRNKATMSPYVVVWVRIKGLKENPMGLGKAARPGEGNWRLYVDGQLAGVSTTTVADVVLPRGKHILGASLRNNDHSPVKGASSDQVSITVK</sequence>
<accession>A0A537M1N0</accession>
<keyword evidence="2" id="KW-0732">Signal</keyword>